<protein>
    <recommendedName>
        <fullName evidence="10">Trk system potassium uptake protein</fullName>
    </recommendedName>
</protein>
<evidence type="ECO:0000256" key="3">
    <source>
        <dbReference type="ARBA" id="ARBA00022475"/>
    </source>
</evidence>
<feature type="binding site" evidence="11">
    <location>
        <position position="222"/>
    </location>
    <ligand>
        <name>K(+)</name>
        <dbReference type="ChEBI" id="CHEBI:29103"/>
    </ligand>
</feature>
<dbReference type="PANTHER" id="PTHR32024:SF3">
    <property type="entry name" value="TRK SYSTEM POTASSIUM UPTAKE PROTEIN"/>
    <property type="match status" value="1"/>
</dbReference>
<feature type="transmembrane region" description="Helical" evidence="12">
    <location>
        <begin position="176"/>
        <end position="201"/>
    </location>
</feature>
<dbReference type="GO" id="GO:0015379">
    <property type="term" value="F:potassium:chloride symporter activity"/>
    <property type="evidence" value="ECO:0007669"/>
    <property type="project" value="InterPro"/>
</dbReference>
<comment type="subcellular location">
    <subcellularLocation>
        <location evidence="10">Cell inner membrane</location>
        <topology evidence="10">Multi-pass membrane protein</topology>
    </subcellularLocation>
    <subcellularLocation>
        <location evidence="1">Cell membrane</location>
        <topology evidence="1">Multi-pass membrane protein</topology>
    </subcellularLocation>
</comment>
<feature type="binding site" evidence="11">
    <location>
        <position position="114"/>
    </location>
    <ligand>
        <name>K(+)</name>
        <dbReference type="ChEBI" id="CHEBI:29103"/>
    </ligand>
</feature>
<keyword evidence="2 10" id="KW-0813">Transport</keyword>
<keyword evidence="7 12" id="KW-1133">Transmembrane helix</keyword>
<proteinExistence type="inferred from homology"/>
<feature type="transmembrane region" description="Helical" evidence="12">
    <location>
        <begin position="457"/>
        <end position="484"/>
    </location>
</feature>
<evidence type="ECO:0000256" key="11">
    <source>
        <dbReference type="PIRSR" id="PIRSR006247-1"/>
    </source>
</evidence>
<accession>A0A7W6K1V1</accession>
<feature type="binding site" evidence="11">
    <location>
        <position position="113"/>
    </location>
    <ligand>
        <name>K(+)</name>
        <dbReference type="ChEBI" id="CHEBI:29103"/>
    </ligand>
</feature>
<keyword evidence="4 10" id="KW-0633">Potassium transport</keyword>
<dbReference type="AlphaFoldDB" id="A0A7W6K1V1"/>
<evidence type="ECO:0000256" key="9">
    <source>
        <dbReference type="ARBA" id="ARBA00023136"/>
    </source>
</evidence>
<gene>
    <name evidence="13" type="ORF">GGQ66_001125</name>
</gene>
<dbReference type="GO" id="GO:0005886">
    <property type="term" value="C:plasma membrane"/>
    <property type="evidence" value="ECO:0007669"/>
    <property type="project" value="UniProtKB-SubCell"/>
</dbReference>
<feature type="transmembrane region" description="Helical" evidence="12">
    <location>
        <begin position="426"/>
        <end position="445"/>
    </location>
</feature>
<comment type="function">
    <text evidence="10">Low-affinity potassium transport system. Interacts with Trk system potassium uptake protein TrkA.</text>
</comment>
<evidence type="ECO:0000256" key="1">
    <source>
        <dbReference type="ARBA" id="ARBA00004651"/>
    </source>
</evidence>
<dbReference type="Pfam" id="PF02386">
    <property type="entry name" value="TrkH"/>
    <property type="match status" value="2"/>
</dbReference>
<sequence>MNANLLRSAFHVAAVSGMYLATAMLVPALVDLYYRDPHWKVFAVSAFLTGGLSLLTATATRGTPPVFSKRFGFILVNVLWVVFSVAGALPIYFSSLGITLGQAIFESVSAVTTTGSTAISGLDHMPRGLLMWRSLLHWLGGIGIVALGLFVLPFLRVGGMSFLKMESSDNNSDRPFARLATFTRAFIAIYVGITIACAVAFDFAGMTRFDAINHAMGVVSTGGFSTHDASFGYFGDNWAILWIATVFMIIGSLPFSLMILFAVRRRLQTLHDPQIVVFFGYVCTFSILVAIYHHFKNGISFEAALTHAFFNFTSIFSTSGYASQDYSQWGPFVVMAAFVATFMGGCSGSTAGGIKAYRFVILFKMIHVGLKRLVYPDAVYSLRYGRVAIDPDAQKTVLIFFATFTLIWAIGAMGMGALGYDLVTSVSASATMIANVGMGLGPIIGPAGNFSTMNEPAYYLLSMLMLLGRLEVLSVLVLFLPTFWRG</sequence>
<keyword evidence="11" id="KW-0479">Metal-binding</keyword>
<evidence type="ECO:0000256" key="8">
    <source>
        <dbReference type="ARBA" id="ARBA00023065"/>
    </source>
</evidence>
<feature type="transmembrane region" description="Helical" evidence="12">
    <location>
        <begin position="239"/>
        <end position="263"/>
    </location>
</feature>
<evidence type="ECO:0000256" key="6">
    <source>
        <dbReference type="ARBA" id="ARBA00022958"/>
    </source>
</evidence>
<evidence type="ECO:0000256" key="2">
    <source>
        <dbReference type="ARBA" id="ARBA00022448"/>
    </source>
</evidence>
<keyword evidence="10" id="KW-0997">Cell inner membrane</keyword>
<keyword evidence="6 10" id="KW-0630">Potassium</keyword>
<feature type="transmembrane region" description="Helical" evidence="12">
    <location>
        <begin position="39"/>
        <end position="59"/>
    </location>
</feature>
<evidence type="ECO:0000313" key="13">
    <source>
        <dbReference type="EMBL" id="MBB4102590.1"/>
    </source>
</evidence>
<evidence type="ECO:0000256" key="5">
    <source>
        <dbReference type="ARBA" id="ARBA00022692"/>
    </source>
</evidence>
<organism evidence="13 14">
    <name type="scientific">Allorhizobium borbori</name>
    <dbReference type="NCBI Taxonomy" id="485907"/>
    <lineage>
        <taxon>Bacteria</taxon>
        <taxon>Pseudomonadati</taxon>
        <taxon>Pseudomonadota</taxon>
        <taxon>Alphaproteobacteria</taxon>
        <taxon>Hyphomicrobiales</taxon>
        <taxon>Rhizobiaceae</taxon>
        <taxon>Rhizobium/Agrobacterium group</taxon>
        <taxon>Allorhizobium</taxon>
    </lineage>
</organism>
<keyword evidence="8 10" id="KW-0406">Ion transport</keyword>
<feature type="binding site" evidence="11">
    <location>
        <position position="435"/>
    </location>
    <ligand>
        <name>K(+)</name>
        <dbReference type="ChEBI" id="CHEBI:29103"/>
    </ligand>
</feature>
<feature type="binding site" evidence="11">
    <location>
        <position position="436"/>
    </location>
    <ligand>
        <name>K(+)</name>
        <dbReference type="ChEBI" id="CHEBI:29103"/>
    </ligand>
</feature>
<reference evidence="13 14" key="1">
    <citation type="submission" date="2020-08" db="EMBL/GenBank/DDBJ databases">
        <title>Genomic Encyclopedia of Type Strains, Phase IV (KMG-IV): sequencing the most valuable type-strain genomes for metagenomic binning, comparative biology and taxonomic classification.</title>
        <authorList>
            <person name="Goeker M."/>
        </authorList>
    </citation>
    <scope>NUCLEOTIDE SEQUENCE [LARGE SCALE GENOMIC DNA]</scope>
    <source>
        <strain evidence="13 14">DSM 26385</strain>
    </source>
</reference>
<feature type="binding site" evidence="11">
    <location>
        <position position="318"/>
    </location>
    <ligand>
        <name>K(+)</name>
        <dbReference type="ChEBI" id="CHEBI:29103"/>
    </ligand>
</feature>
<feature type="transmembrane region" description="Helical" evidence="12">
    <location>
        <begin position="71"/>
        <end position="93"/>
    </location>
</feature>
<evidence type="ECO:0000313" key="14">
    <source>
        <dbReference type="Proteomes" id="UP000584824"/>
    </source>
</evidence>
<keyword evidence="3 10" id="KW-1003">Cell membrane</keyword>
<comment type="similarity">
    <text evidence="10">Belongs to the TrkH potassium transport family.</text>
</comment>
<dbReference type="InterPro" id="IPR004772">
    <property type="entry name" value="TrkH"/>
</dbReference>
<dbReference type="GO" id="GO:0046872">
    <property type="term" value="F:metal ion binding"/>
    <property type="evidence" value="ECO:0007669"/>
    <property type="project" value="UniProtKB-KW"/>
</dbReference>
<evidence type="ECO:0000256" key="12">
    <source>
        <dbReference type="SAM" id="Phobius"/>
    </source>
</evidence>
<feature type="transmembrane region" description="Helical" evidence="12">
    <location>
        <begin position="329"/>
        <end position="350"/>
    </location>
</feature>
<feature type="transmembrane region" description="Helical" evidence="12">
    <location>
        <begin position="396"/>
        <end position="420"/>
    </location>
</feature>
<comment type="caution">
    <text evidence="13">The sequence shown here is derived from an EMBL/GenBank/DDBJ whole genome shotgun (WGS) entry which is preliminary data.</text>
</comment>
<dbReference type="Proteomes" id="UP000584824">
    <property type="component" value="Unassembled WGS sequence"/>
</dbReference>
<dbReference type="InterPro" id="IPR003445">
    <property type="entry name" value="Cat_transpt"/>
</dbReference>
<dbReference type="RefSeq" id="WP_183790297.1">
    <property type="nucleotide sequence ID" value="NZ_JACIDU010000003.1"/>
</dbReference>
<feature type="transmembrane region" description="Helical" evidence="12">
    <location>
        <begin position="275"/>
        <end position="295"/>
    </location>
</feature>
<dbReference type="EMBL" id="JACIDU010000003">
    <property type="protein sequence ID" value="MBB4102590.1"/>
    <property type="molecule type" value="Genomic_DNA"/>
</dbReference>
<keyword evidence="9 10" id="KW-0472">Membrane</keyword>
<feature type="transmembrane region" description="Helical" evidence="12">
    <location>
        <begin position="12"/>
        <end position="33"/>
    </location>
</feature>
<evidence type="ECO:0000256" key="4">
    <source>
        <dbReference type="ARBA" id="ARBA00022538"/>
    </source>
</evidence>
<name>A0A7W6K1V1_9HYPH</name>
<dbReference type="PIRSF" id="PIRSF006247">
    <property type="entry name" value="TrkH"/>
    <property type="match status" value="1"/>
</dbReference>
<evidence type="ECO:0000256" key="7">
    <source>
        <dbReference type="ARBA" id="ARBA00022989"/>
    </source>
</evidence>
<keyword evidence="5 12" id="KW-0812">Transmembrane</keyword>
<feature type="transmembrane region" description="Helical" evidence="12">
    <location>
        <begin position="135"/>
        <end position="155"/>
    </location>
</feature>
<dbReference type="PANTHER" id="PTHR32024">
    <property type="entry name" value="TRK SYSTEM POTASSIUM UPTAKE PROTEIN TRKG-RELATED"/>
    <property type="match status" value="1"/>
</dbReference>
<keyword evidence="14" id="KW-1185">Reference proteome</keyword>
<evidence type="ECO:0000256" key="10">
    <source>
        <dbReference type="PIRNR" id="PIRNR006247"/>
    </source>
</evidence>